<dbReference type="Proteomes" id="UP000326554">
    <property type="component" value="Unassembled WGS sequence"/>
</dbReference>
<organism evidence="1 2">
    <name type="scientific">Histidinibacterium aquaticum</name>
    <dbReference type="NCBI Taxonomy" id="2613962"/>
    <lineage>
        <taxon>Bacteria</taxon>
        <taxon>Pseudomonadati</taxon>
        <taxon>Pseudomonadota</taxon>
        <taxon>Alphaproteobacteria</taxon>
        <taxon>Rhodobacterales</taxon>
        <taxon>Paracoccaceae</taxon>
        <taxon>Histidinibacterium</taxon>
    </lineage>
</organism>
<keyword evidence="2" id="KW-1185">Reference proteome</keyword>
<evidence type="ECO:0000313" key="1">
    <source>
        <dbReference type="EMBL" id="KAA9010384.1"/>
    </source>
</evidence>
<dbReference type="InterPro" id="IPR018679">
    <property type="entry name" value="DUF2161"/>
</dbReference>
<dbReference type="AlphaFoldDB" id="A0A5J5GS52"/>
<sequence length="215" mass="23316">MRESDLYPPVKAYLKGQGYEVKGEVGAADVMAVRANDPPVVVELKRGFSLALFHQGIARQAAVEAVYLCVARPGAAALKRNLGLARRLGLGVMTVRPRDGRVEVHCDPGPFQPRRSPARAARLLRAFERLRGDPNAGGATRHGLVTGYRQDALACARVLAGEGPLRAARVAALAEVPQARRIMADNYYGWFERVERGVYGLTDAGRRGLADWGTD</sequence>
<dbReference type="Pfam" id="PF09929">
    <property type="entry name" value="DUF2161"/>
    <property type="match status" value="1"/>
</dbReference>
<name>A0A5J5GS52_9RHOB</name>
<dbReference type="RefSeq" id="WP_150443870.1">
    <property type="nucleotide sequence ID" value="NZ_VYQE01000001.1"/>
</dbReference>
<proteinExistence type="predicted"/>
<gene>
    <name evidence="1" type="ORF">F3S47_03830</name>
</gene>
<evidence type="ECO:0008006" key="3">
    <source>
        <dbReference type="Google" id="ProtNLM"/>
    </source>
</evidence>
<accession>A0A5J5GS52</accession>
<dbReference type="EMBL" id="VYQE01000001">
    <property type="protein sequence ID" value="KAA9010384.1"/>
    <property type="molecule type" value="Genomic_DNA"/>
</dbReference>
<protein>
    <recommendedName>
        <fullName evidence="3">DUF2161 domain-containing phosphodiesterase</fullName>
    </recommendedName>
</protein>
<evidence type="ECO:0000313" key="2">
    <source>
        <dbReference type="Proteomes" id="UP000326554"/>
    </source>
</evidence>
<comment type="caution">
    <text evidence="1">The sequence shown here is derived from an EMBL/GenBank/DDBJ whole genome shotgun (WGS) entry which is preliminary data.</text>
</comment>
<reference evidence="1 2" key="1">
    <citation type="submission" date="2019-09" db="EMBL/GenBank/DDBJ databases">
        <authorList>
            <person name="Park J.-S."/>
            <person name="Choi H.-J."/>
        </authorList>
    </citation>
    <scope>NUCLEOTIDE SEQUENCE [LARGE SCALE GENOMIC DNA]</scope>
    <source>
        <strain evidence="1 2">176SS1-4</strain>
    </source>
</reference>